<dbReference type="InterPro" id="IPR036396">
    <property type="entry name" value="Cyt_P450_sf"/>
</dbReference>
<dbReference type="OrthoDB" id="6507093at2759"/>
<dbReference type="GO" id="GO:0005737">
    <property type="term" value="C:cytoplasm"/>
    <property type="evidence" value="ECO:0007669"/>
    <property type="project" value="TreeGrafter"/>
</dbReference>
<sequence>MGKSEFEITIHNLLEKVEEYIEEQNGDPHDYQNILSNFSFNTITTLILSKNYEHDDQDYRLFKYSTQNMFAAMEKLNIILTGNVWKFLLKFKPDIQKRLADNYKEIILFGQKMVNERMKTYDPNNCNDLLDYWIKEIDQIGEDVAGFIMGGTDTSSALLYHSLHLMGLYPDVQRRVFEEIDNTVGTEGLFCYLDKERMPYTQAVIAEIFRFVILAPLGNPHESN</sequence>
<dbReference type="Proteomes" id="UP000288716">
    <property type="component" value="Unassembled WGS sequence"/>
</dbReference>
<keyword evidence="4" id="KW-0560">Oxidoreductase</keyword>
<dbReference type="PRINTS" id="PR00463">
    <property type="entry name" value="EP450I"/>
</dbReference>
<comment type="caution">
    <text evidence="5">The sequence shown here is derived from an EMBL/GenBank/DDBJ whole genome shotgun (WGS) entry which is preliminary data.</text>
</comment>
<proteinExistence type="inferred from homology"/>
<dbReference type="PANTHER" id="PTHR24300:SF397">
    <property type="entry name" value="CYTOCHROME P450 2U1"/>
    <property type="match status" value="1"/>
</dbReference>
<dbReference type="VEuPathDB" id="VectorBase:LDEU011362"/>
<comment type="similarity">
    <text evidence="1">Belongs to the cytochrome P450 family.</text>
</comment>
<dbReference type="STRING" id="299467.A0A443RZI3"/>
<dbReference type="GO" id="GO:0020037">
    <property type="term" value="F:heme binding"/>
    <property type="evidence" value="ECO:0007669"/>
    <property type="project" value="InterPro"/>
</dbReference>
<keyword evidence="3" id="KW-0408">Iron</keyword>
<dbReference type="GO" id="GO:0016712">
    <property type="term" value="F:oxidoreductase activity, acting on paired donors, with incorporation or reduction of molecular oxygen, reduced flavin or flavoprotein as one donor, and incorporation of one atom of oxygen"/>
    <property type="evidence" value="ECO:0007669"/>
    <property type="project" value="TreeGrafter"/>
</dbReference>
<dbReference type="InterPro" id="IPR001128">
    <property type="entry name" value="Cyt_P450"/>
</dbReference>
<keyword evidence="2" id="KW-0479">Metal-binding</keyword>
<dbReference type="PANTHER" id="PTHR24300">
    <property type="entry name" value="CYTOCHROME P450 508A4-RELATED"/>
    <property type="match status" value="1"/>
</dbReference>
<dbReference type="EMBL" id="NCKV01016143">
    <property type="protein sequence ID" value="RWS20678.1"/>
    <property type="molecule type" value="Genomic_DNA"/>
</dbReference>
<dbReference type="Pfam" id="PF00067">
    <property type="entry name" value="p450"/>
    <property type="match status" value="1"/>
</dbReference>
<evidence type="ECO:0000313" key="6">
    <source>
        <dbReference type="Proteomes" id="UP000288716"/>
    </source>
</evidence>
<dbReference type="InterPro" id="IPR002401">
    <property type="entry name" value="Cyt_P450_E_grp-I"/>
</dbReference>
<gene>
    <name evidence="5" type="ORF">B4U80_00886</name>
</gene>
<dbReference type="InterPro" id="IPR050182">
    <property type="entry name" value="Cytochrome_P450_fam2"/>
</dbReference>
<protein>
    <submittedName>
        <fullName evidence="5">Uncharacterized protein</fullName>
    </submittedName>
</protein>
<name>A0A443RZI3_9ACAR</name>
<evidence type="ECO:0000256" key="1">
    <source>
        <dbReference type="ARBA" id="ARBA00010617"/>
    </source>
</evidence>
<dbReference type="Gene3D" id="1.10.630.10">
    <property type="entry name" value="Cytochrome P450"/>
    <property type="match status" value="1"/>
</dbReference>
<dbReference type="SUPFAM" id="SSF48264">
    <property type="entry name" value="Cytochrome P450"/>
    <property type="match status" value="1"/>
</dbReference>
<organism evidence="5 6">
    <name type="scientific">Leptotrombidium deliense</name>
    <dbReference type="NCBI Taxonomy" id="299467"/>
    <lineage>
        <taxon>Eukaryota</taxon>
        <taxon>Metazoa</taxon>
        <taxon>Ecdysozoa</taxon>
        <taxon>Arthropoda</taxon>
        <taxon>Chelicerata</taxon>
        <taxon>Arachnida</taxon>
        <taxon>Acari</taxon>
        <taxon>Acariformes</taxon>
        <taxon>Trombidiformes</taxon>
        <taxon>Prostigmata</taxon>
        <taxon>Anystina</taxon>
        <taxon>Parasitengona</taxon>
        <taxon>Trombiculoidea</taxon>
        <taxon>Trombiculidae</taxon>
        <taxon>Leptotrombidium</taxon>
    </lineage>
</organism>
<dbReference type="GO" id="GO:0006805">
    <property type="term" value="P:xenobiotic metabolic process"/>
    <property type="evidence" value="ECO:0007669"/>
    <property type="project" value="TreeGrafter"/>
</dbReference>
<evidence type="ECO:0000256" key="4">
    <source>
        <dbReference type="ARBA" id="ARBA00023033"/>
    </source>
</evidence>
<dbReference type="GO" id="GO:0008395">
    <property type="term" value="F:steroid hydroxylase activity"/>
    <property type="evidence" value="ECO:0007669"/>
    <property type="project" value="TreeGrafter"/>
</dbReference>
<accession>A0A443RZI3</accession>
<keyword evidence="6" id="KW-1185">Reference proteome</keyword>
<evidence type="ECO:0000313" key="5">
    <source>
        <dbReference type="EMBL" id="RWS20678.1"/>
    </source>
</evidence>
<dbReference type="GO" id="GO:0006082">
    <property type="term" value="P:organic acid metabolic process"/>
    <property type="evidence" value="ECO:0007669"/>
    <property type="project" value="TreeGrafter"/>
</dbReference>
<dbReference type="GO" id="GO:0005506">
    <property type="term" value="F:iron ion binding"/>
    <property type="evidence" value="ECO:0007669"/>
    <property type="project" value="InterPro"/>
</dbReference>
<keyword evidence="4" id="KW-0503">Monooxygenase</keyword>
<evidence type="ECO:0000256" key="2">
    <source>
        <dbReference type="ARBA" id="ARBA00022723"/>
    </source>
</evidence>
<evidence type="ECO:0000256" key="3">
    <source>
        <dbReference type="ARBA" id="ARBA00023004"/>
    </source>
</evidence>
<dbReference type="AlphaFoldDB" id="A0A443RZI3"/>
<reference evidence="5 6" key="1">
    <citation type="journal article" date="2018" name="Gigascience">
        <title>Genomes of trombidid mites reveal novel predicted allergens and laterally-transferred genes associated with secondary metabolism.</title>
        <authorList>
            <person name="Dong X."/>
            <person name="Chaisiri K."/>
            <person name="Xia D."/>
            <person name="Armstrong S.D."/>
            <person name="Fang Y."/>
            <person name="Donnelly M.J."/>
            <person name="Kadowaki T."/>
            <person name="McGarry J.W."/>
            <person name="Darby A.C."/>
            <person name="Makepeace B.L."/>
        </authorList>
    </citation>
    <scope>NUCLEOTIDE SEQUENCE [LARGE SCALE GENOMIC DNA]</scope>
    <source>
        <strain evidence="5">UoL-UT</strain>
    </source>
</reference>